<proteinExistence type="predicted"/>
<evidence type="ECO:0000256" key="1">
    <source>
        <dbReference type="ARBA" id="ARBA00023125"/>
    </source>
</evidence>
<accession>A0A2V2YYK9</accession>
<sequence length="193" mass="22792">MSSKNPNSSVIRTKKAMKTALVSLLNEKELREITIKDIVSRAEYTRGAFYAHYQYKEELLDELIKETIDGFITAFKEPYEGKREHYHIRNLTHSAVQIFPYIHLNAEAFSLLFKGKNFGFQEKLGEAIREIFEYEFDLLFPQIPSHINREIFINQSVFTILGLISYWIQSNFMYSAQYMTEQMLEIAKWSYSE</sequence>
<dbReference type="PROSITE" id="PS50977">
    <property type="entry name" value="HTH_TETR_2"/>
    <property type="match status" value="1"/>
</dbReference>
<keyword evidence="5" id="KW-1185">Reference proteome</keyword>
<feature type="domain" description="HTH tetR-type" evidence="3">
    <location>
        <begin position="11"/>
        <end position="71"/>
    </location>
</feature>
<keyword evidence="1 2" id="KW-0238">DNA-binding</keyword>
<organism evidence="4 5">
    <name type="scientific">Paenibacillus cellulosilyticus</name>
    <dbReference type="NCBI Taxonomy" id="375489"/>
    <lineage>
        <taxon>Bacteria</taxon>
        <taxon>Bacillati</taxon>
        <taxon>Bacillota</taxon>
        <taxon>Bacilli</taxon>
        <taxon>Bacillales</taxon>
        <taxon>Paenibacillaceae</taxon>
        <taxon>Paenibacillus</taxon>
    </lineage>
</organism>
<evidence type="ECO:0000313" key="5">
    <source>
        <dbReference type="Proteomes" id="UP000246635"/>
    </source>
</evidence>
<dbReference type="PANTHER" id="PTHR43479">
    <property type="entry name" value="ACREF/ENVCD OPERON REPRESSOR-RELATED"/>
    <property type="match status" value="1"/>
</dbReference>
<dbReference type="Gene3D" id="1.10.357.10">
    <property type="entry name" value="Tetracycline Repressor, domain 2"/>
    <property type="match status" value="1"/>
</dbReference>
<dbReference type="GO" id="GO:0003677">
    <property type="term" value="F:DNA binding"/>
    <property type="evidence" value="ECO:0007669"/>
    <property type="project" value="UniProtKB-UniRule"/>
</dbReference>
<dbReference type="InterPro" id="IPR001647">
    <property type="entry name" value="HTH_TetR"/>
</dbReference>
<evidence type="ECO:0000256" key="2">
    <source>
        <dbReference type="PROSITE-ProRule" id="PRU00335"/>
    </source>
</evidence>
<dbReference type="SUPFAM" id="SSF46689">
    <property type="entry name" value="Homeodomain-like"/>
    <property type="match status" value="1"/>
</dbReference>
<dbReference type="InterPro" id="IPR039532">
    <property type="entry name" value="TetR_C_Firmicutes"/>
</dbReference>
<dbReference type="Pfam" id="PF00440">
    <property type="entry name" value="TetR_N"/>
    <property type="match status" value="1"/>
</dbReference>
<dbReference type="Pfam" id="PF14278">
    <property type="entry name" value="TetR_C_8"/>
    <property type="match status" value="1"/>
</dbReference>
<gene>
    <name evidence="4" type="ORF">DFQ01_103410</name>
</gene>
<comment type="caution">
    <text evidence="4">The sequence shown here is derived from an EMBL/GenBank/DDBJ whole genome shotgun (WGS) entry which is preliminary data.</text>
</comment>
<dbReference type="AlphaFoldDB" id="A0A2V2YYK9"/>
<dbReference type="RefSeq" id="WP_110043176.1">
    <property type="nucleotide sequence ID" value="NZ_CP054612.1"/>
</dbReference>
<dbReference type="InterPro" id="IPR050624">
    <property type="entry name" value="HTH-type_Tx_Regulator"/>
</dbReference>
<dbReference type="Proteomes" id="UP000246635">
    <property type="component" value="Unassembled WGS sequence"/>
</dbReference>
<dbReference type="InterPro" id="IPR009057">
    <property type="entry name" value="Homeodomain-like_sf"/>
</dbReference>
<evidence type="ECO:0000259" key="3">
    <source>
        <dbReference type="PROSITE" id="PS50977"/>
    </source>
</evidence>
<reference evidence="4 5" key="1">
    <citation type="submission" date="2018-05" db="EMBL/GenBank/DDBJ databases">
        <title>Genomic Encyclopedia of Type Strains, Phase III (KMG-III): the genomes of soil and plant-associated and newly described type strains.</title>
        <authorList>
            <person name="Whitman W."/>
        </authorList>
    </citation>
    <scope>NUCLEOTIDE SEQUENCE [LARGE SCALE GENOMIC DNA]</scope>
    <source>
        <strain evidence="4 5">CECT 5696</strain>
    </source>
</reference>
<dbReference type="PANTHER" id="PTHR43479:SF7">
    <property type="entry name" value="TETR-FAMILY TRANSCRIPTIONAL REGULATOR"/>
    <property type="match status" value="1"/>
</dbReference>
<protein>
    <submittedName>
        <fullName evidence="4">TetR family transcriptional regulator</fullName>
    </submittedName>
</protein>
<evidence type="ECO:0000313" key="4">
    <source>
        <dbReference type="EMBL" id="PWW06506.1"/>
    </source>
</evidence>
<feature type="DNA-binding region" description="H-T-H motif" evidence="2">
    <location>
        <begin position="34"/>
        <end position="53"/>
    </location>
</feature>
<dbReference type="OrthoDB" id="9810250at2"/>
<name>A0A2V2YYK9_9BACL</name>
<dbReference type="EMBL" id="QGTQ01000003">
    <property type="protein sequence ID" value="PWW06506.1"/>
    <property type="molecule type" value="Genomic_DNA"/>
</dbReference>